<proteinExistence type="predicted"/>
<sequence length="266" mass="27188">MSPIAKCLVFFALALSAAALTTPHISRNVYSNNHHRAVAHQNIAARAEEPVPASAATPKKRKRSLNKRCTPKASSSSIASSAAPSSSAPINVAPPPSVSSSSSSSAAASSSTQAAAPSTTYAPPPPPSTSYSPPPSTTSSAPPAQTSSASTSGDPSFLIGTQTGQGTYYATGLGACGITNTDTDYIAAVSHLLFDVFPGYNGVNPNENPVCNRKVTATYQGKSVTVAITDRCTGCALTDLDFSPSAFSQLASESVGRISGMTWLWD</sequence>
<name>A0ACB8BYI3_9AGAM</name>
<keyword evidence="2" id="KW-1185">Reference proteome</keyword>
<organism evidence="1 2">
    <name type="scientific">Leucogyrophana mollusca</name>
    <dbReference type="NCBI Taxonomy" id="85980"/>
    <lineage>
        <taxon>Eukaryota</taxon>
        <taxon>Fungi</taxon>
        <taxon>Dikarya</taxon>
        <taxon>Basidiomycota</taxon>
        <taxon>Agaricomycotina</taxon>
        <taxon>Agaricomycetes</taxon>
        <taxon>Agaricomycetidae</taxon>
        <taxon>Boletales</taxon>
        <taxon>Boletales incertae sedis</taxon>
        <taxon>Leucogyrophana</taxon>
    </lineage>
</organism>
<gene>
    <name evidence="1" type="ORF">BV22DRAFT_999245</name>
</gene>
<dbReference type="Proteomes" id="UP000790709">
    <property type="component" value="Unassembled WGS sequence"/>
</dbReference>
<accession>A0ACB8BYI3</accession>
<protein>
    <submittedName>
        <fullName evidence="1">Uncharacterized protein</fullName>
    </submittedName>
</protein>
<reference evidence="1" key="1">
    <citation type="journal article" date="2021" name="New Phytol.">
        <title>Evolutionary innovations through gain and loss of genes in the ectomycorrhizal Boletales.</title>
        <authorList>
            <person name="Wu G."/>
            <person name="Miyauchi S."/>
            <person name="Morin E."/>
            <person name="Kuo A."/>
            <person name="Drula E."/>
            <person name="Varga T."/>
            <person name="Kohler A."/>
            <person name="Feng B."/>
            <person name="Cao Y."/>
            <person name="Lipzen A."/>
            <person name="Daum C."/>
            <person name="Hundley H."/>
            <person name="Pangilinan J."/>
            <person name="Johnson J."/>
            <person name="Barry K."/>
            <person name="LaButti K."/>
            <person name="Ng V."/>
            <person name="Ahrendt S."/>
            <person name="Min B."/>
            <person name="Choi I.G."/>
            <person name="Park H."/>
            <person name="Plett J.M."/>
            <person name="Magnuson J."/>
            <person name="Spatafora J.W."/>
            <person name="Nagy L.G."/>
            <person name="Henrissat B."/>
            <person name="Grigoriev I.V."/>
            <person name="Yang Z.L."/>
            <person name="Xu J."/>
            <person name="Martin F.M."/>
        </authorList>
    </citation>
    <scope>NUCLEOTIDE SEQUENCE</scope>
    <source>
        <strain evidence="1">KUC20120723A-06</strain>
    </source>
</reference>
<dbReference type="EMBL" id="MU266328">
    <property type="protein sequence ID" value="KAH7931045.1"/>
    <property type="molecule type" value="Genomic_DNA"/>
</dbReference>
<evidence type="ECO:0000313" key="2">
    <source>
        <dbReference type="Proteomes" id="UP000790709"/>
    </source>
</evidence>
<evidence type="ECO:0000313" key="1">
    <source>
        <dbReference type="EMBL" id="KAH7931045.1"/>
    </source>
</evidence>
<comment type="caution">
    <text evidence="1">The sequence shown here is derived from an EMBL/GenBank/DDBJ whole genome shotgun (WGS) entry which is preliminary data.</text>
</comment>